<gene>
    <name evidence="2" type="ORF">CBG49_13385</name>
</gene>
<dbReference type="Proteomes" id="UP000197007">
    <property type="component" value="Chromosome"/>
</dbReference>
<dbReference type="KEGG" id="capn:CBG49_13385"/>
<keyword evidence="3" id="KW-1185">Reference proteome</keyword>
<protein>
    <recommendedName>
        <fullName evidence="1">DUF6922 domain-containing protein</fullName>
    </recommendedName>
</protein>
<dbReference type="AlphaFoldDB" id="A0A1Z4BRR6"/>
<dbReference type="RefSeq" id="WP_088594864.1">
    <property type="nucleotide sequence ID" value="NZ_CP022022.1"/>
</dbReference>
<feature type="domain" description="DUF6922" evidence="1">
    <location>
        <begin position="16"/>
        <end position="67"/>
    </location>
</feature>
<accession>A0A1Z4BRR6</accession>
<reference evidence="3" key="1">
    <citation type="submission" date="2017-06" db="EMBL/GenBank/DDBJ databases">
        <title>Complete genome sequence of Capnocytophaga sp. KCOM 1579 (=ChDC OS43) isolated from a human refractory periapical abscess lesion.</title>
        <authorList>
            <person name="Kook J.-K."/>
            <person name="Park S.-N."/>
            <person name="Lim Y.K."/>
            <person name="Roh H."/>
        </authorList>
    </citation>
    <scope>NUCLEOTIDE SEQUENCE [LARGE SCALE GENOMIC DNA]</scope>
    <source>
        <strain evidence="3">ChDC OS43</strain>
    </source>
</reference>
<evidence type="ECO:0000313" key="3">
    <source>
        <dbReference type="Proteomes" id="UP000197007"/>
    </source>
</evidence>
<name>A0A1Z4BRR6_9FLAO</name>
<evidence type="ECO:0000313" key="2">
    <source>
        <dbReference type="EMBL" id="ASF44001.1"/>
    </source>
</evidence>
<dbReference type="InterPro" id="IPR053830">
    <property type="entry name" value="DUF6922"/>
</dbReference>
<sequence length="103" mass="12432">MTTDLDTLDKEFKANIHPRVFWDCRFEDLSLKKNKYFMIARTLMRGTDKEIHFIESLFSLDDILKAVERSPEVDAVCRNYYRYIYNYVTKRQQSHRRASKKTA</sequence>
<proteinExistence type="predicted"/>
<dbReference type="EMBL" id="CP022022">
    <property type="protein sequence ID" value="ASF44001.1"/>
    <property type="molecule type" value="Genomic_DNA"/>
</dbReference>
<dbReference type="Pfam" id="PF21956">
    <property type="entry name" value="DUF6922"/>
    <property type="match status" value="1"/>
</dbReference>
<evidence type="ECO:0000259" key="1">
    <source>
        <dbReference type="Pfam" id="PF21956"/>
    </source>
</evidence>
<organism evidence="2 3">
    <name type="scientific">Capnocytophaga endodontalis</name>
    <dbReference type="NCBI Taxonomy" id="2708117"/>
    <lineage>
        <taxon>Bacteria</taxon>
        <taxon>Pseudomonadati</taxon>
        <taxon>Bacteroidota</taxon>
        <taxon>Flavobacteriia</taxon>
        <taxon>Flavobacteriales</taxon>
        <taxon>Flavobacteriaceae</taxon>
        <taxon>Capnocytophaga</taxon>
    </lineage>
</organism>